<dbReference type="Proteomes" id="UP001062846">
    <property type="component" value="Chromosome 7"/>
</dbReference>
<evidence type="ECO:0000313" key="1">
    <source>
        <dbReference type="EMBL" id="KAI8548048.1"/>
    </source>
</evidence>
<sequence>MEGRCVSSDQVFAELIGMGFEFSDVAEAVKAVGPSVETAVEYILNGSRRNSTVASTSSKLPISNMKALGKRTLSTSCSSYRMRQSTIKEHLQSAGRPKRSKTDNVSDVSVSGSQLLLEPLRESNEPLHAVESNLKIEQETFLQRSPGQEELDIGPGWEQKVKNLLLKHFGFSSLRSFQKDAVAAWLAQRDCLVLAATGSGKSLCFQIPALLTGKVVVVISPLISLMHDQCLKLAKHGVSACFLGSGQTDSTIEQKAMRGMYDIIYVCPETILRLIKPLQSLAESRGIALFAIDEVHCISKWGHDFRPDYRRLSVLRENFRADKLKFLRFDIPLMALTATATAVVREDILSSLCMSNETKIVLTSFFRPNLRFSVKHSRTSSPKSYVNDFRELIDIYTRKKRPEKKEHDVVFQDMEHDSDSSTDTSNASIFDADKTSQIELDNVEDQSFSEKDDDVSSAKESRFPASEEKKLSVEYLEDECDLVQGVDDMDVSCGEFFGKSPDDSDIFGSSEKYDLQNKEEERLKLRQGHLEGPTIIYVPTRKETVSIANFLCKFGVKAAAYNAKLAKGHLRQVHHEFHENALEVVVATIAFGMGIDKSNVRRIVHYGWPQSLEAYYQEAGRAGRDGKSADCILYANLARIPSLLPSRRSEDQTKQAYKMLSDCFRYGMNTSNCRAKILVEYFGEEFSYEKCQLCDVCVNAPPEMVNLKAEADAFMRVVAAHYVLLGFGTFALNLFQNRTVAEGESSAGSSYDNVISVGNNQVRHKEKPNILMFVGRIREQFPKFIASDRLWWQGLARILADKGFIREGGDMIRVQIKFPEPTKLGLEFLNCNGEQPFYIYPEADMQLSMRNDKPYSSFSEWGKGWADPEIRRQRLGKMRVRRNPRKRRSRKRQPDPKTARGRLAAKLSKQK</sequence>
<evidence type="ECO:0000313" key="2">
    <source>
        <dbReference type="Proteomes" id="UP001062846"/>
    </source>
</evidence>
<dbReference type="EMBL" id="CM046394">
    <property type="protein sequence ID" value="KAI8548048.1"/>
    <property type="molecule type" value="Genomic_DNA"/>
</dbReference>
<organism evidence="1 2">
    <name type="scientific">Rhododendron molle</name>
    <name type="common">Chinese azalea</name>
    <name type="synonym">Azalea mollis</name>
    <dbReference type="NCBI Taxonomy" id="49168"/>
    <lineage>
        <taxon>Eukaryota</taxon>
        <taxon>Viridiplantae</taxon>
        <taxon>Streptophyta</taxon>
        <taxon>Embryophyta</taxon>
        <taxon>Tracheophyta</taxon>
        <taxon>Spermatophyta</taxon>
        <taxon>Magnoliopsida</taxon>
        <taxon>eudicotyledons</taxon>
        <taxon>Gunneridae</taxon>
        <taxon>Pentapetalae</taxon>
        <taxon>asterids</taxon>
        <taxon>Ericales</taxon>
        <taxon>Ericaceae</taxon>
        <taxon>Ericoideae</taxon>
        <taxon>Rhodoreae</taxon>
        <taxon>Rhododendron</taxon>
    </lineage>
</organism>
<protein>
    <submittedName>
        <fullName evidence="1">Uncharacterized protein</fullName>
    </submittedName>
</protein>
<keyword evidence="2" id="KW-1185">Reference proteome</keyword>
<gene>
    <name evidence="1" type="ORF">RHMOL_Rhmol07G0242300</name>
</gene>
<proteinExistence type="predicted"/>
<name>A0ACC0N685_RHOML</name>
<comment type="caution">
    <text evidence="1">The sequence shown here is derived from an EMBL/GenBank/DDBJ whole genome shotgun (WGS) entry which is preliminary data.</text>
</comment>
<reference evidence="1" key="1">
    <citation type="submission" date="2022-02" db="EMBL/GenBank/DDBJ databases">
        <title>Plant Genome Project.</title>
        <authorList>
            <person name="Zhang R.-G."/>
        </authorList>
    </citation>
    <scope>NUCLEOTIDE SEQUENCE</scope>
    <source>
        <strain evidence="1">AT1</strain>
    </source>
</reference>
<accession>A0ACC0N685</accession>